<reference evidence="2" key="1">
    <citation type="journal article" date="2019" name="Int. J. Syst. Evol. Microbiol.">
        <title>The Global Catalogue of Microorganisms (GCM) 10K type strain sequencing project: providing services to taxonomists for standard genome sequencing and annotation.</title>
        <authorList>
            <consortium name="The Broad Institute Genomics Platform"/>
            <consortium name="The Broad Institute Genome Sequencing Center for Infectious Disease"/>
            <person name="Wu L."/>
            <person name="Ma J."/>
        </authorList>
    </citation>
    <scope>NUCLEOTIDE SEQUENCE [LARGE SCALE GENOMIC DNA]</scope>
    <source>
        <strain evidence="2">CGMCC 4.7275</strain>
    </source>
</reference>
<dbReference type="Proteomes" id="UP000660265">
    <property type="component" value="Unassembled WGS sequence"/>
</dbReference>
<accession>A0ABQ2EMJ9</accession>
<organism evidence="1 2">
    <name type="scientific">Streptomyces camponoticapitis</name>
    <dbReference type="NCBI Taxonomy" id="1616125"/>
    <lineage>
        <taxon>Bacteria</taxon>
        <taxon>Bacillati</taxon>
        <taxon>Actinomycetota</taxon>
        <taxon>Actinomycetes</taxon>
        <taxon>Kitasatosporales</taxon>
        <taxon>Streptomycetaceae</taxon>
        <taxon>Streptomyces</taxon>
    </lineage>
</organism>
<dbReference type="EMBL" id="BMMV01000021">
    <property type="protein sequence ID" value="GGK16811.1"/>
    <property type="molecule type" value="Genomic_DNA"/>
</dbReference>
<name>A0ABQ2EMJ9_9ACTN</name>
<sequence length="67" mass="6945">MRPNVCRAGPEELLSSTGLDRLVFTGKAPQASRGEAVRVEGVEKAPALGVRNGARIPGQATAAEGWS</sequence>
<evidence type="ECO:0000313" key="2">
    <source>
        <dbReference type="Proteomes" id="UP000660265"/>
    </source>
</evidence>
<comment type="caution">
    <text evidence="1">The sequence shown here is derived from an EMBL/GenBank/DDBJ whole genome shotgun (WGS) entry which is preliminary data.</text>
</comment>
<proteinExistence type="predicted"/>
<gene>
    <name evidence="1" type="ORF">GCM10011583_55950</name>
</gene>
<protein>
    <submittedName>
        <fullName evidence="1">Uncharacterized protein</fullName>
    </submittedName>
</protein>
<evidence type="ECO:0000313" key="1">
    <source>
        <dbReference type="EMBL" id="GGK16811.1"/>
    </source>
</evidence>
<keyword evidence="2" id="KW-1185">Reference proteome</keyword>